<evidence type="ECO:0000313" key="3">
    <source>
        <dbReference type="Proteomes" id="UP000799324"/>
    </source>
</evidence>
<feature type="compositionally biased region" description="Basic and acidic residues" evidence="1">
    <location>
        <begin position="15"/>
        <end position="28"/>
    </location>
</feature>
<dbReference type="AlphaFoldDB" id="A0A6A6TCV4"/>
<protein>
    <submittedName>
        <fullName evidence="2">Uncharacterized protein</fullName>
    </submittedName>
</protein>
<dbReference type="Proteomes" id="UP000799324">
    <property type="component" value="Unassembled WGS sequence"/>
</dbReference>
<keyword evidence="3" id="KW-1185">Reference proteome</keyword>
<proteinExistence type="predicted"/>
<dbReference type="EMBL" id="MU004321">
    <property type="protein sequence ID" value="KAF2657859.1"/>
    <property type="molecule type" value="Genomic_DNA"/>
</dbReference>
<feature type="non-terminal residue" evidence="2">
    <location>
        <position position="200"/>
    </location>
</feature>
<gene>
    <name evidence="2" type="ORF">K491DRAFT_690745</name>
</gene>
<name>A0A6A6TCV4_9PLEO</name>
<feature type="region of interest" description="Disordered" evidence="1">
    <location>
        <begin position="1"/>
        <end position="45"/>
    </location>
</feature>
<evidence type="ECO:0000313" key="2">
    <source>
        <dbReference type="EMBL" id="KAF2657859.1"/>
    </source>
</evidence>
<organism evidence="2 3">
    <name type="scientific">Lophiostoma macrostomum CBS 122681</name>
    <dbReference type="NCBI Taxonomy" id="1314788"/>
    <lineage>
        <taxon>Eukaryota</taxon>
        <taxon>Fungi</taxon>
        <taxon>Dikarya</taxon>
        <taxon>Ascomycota</taxon>
        <taxon>Pezizomycotina</taxon>
        <taxon>Dothideomycetes</taxon>
        <taxon>Pleosporomycetidae</taxon>
        <taxon>Pleosporales</taxon>
        <taxon>Lophiostomataceae</taxon>
        <taxon>Lophiostoma</taxon>
    </lineage>
</organism>
<sequence length="200" mass="23033">MSAHEQALEQANRAVGDKDQEQGRKECNAQEVTQGAGQKRSPLDAEEARYTPYHELEYLLKYSNYDLRPPVSRALGLHILKWIVSSLQLPHILNKRSAEDNYLHLFEDLKSVCREDLEKQCMANGENDLIKKEIENVLEIAEIYTRLSLIEIYVDPKRKAEEAKQLRELSREMRAENPNLHRLFDLVGGRLGYGSLLEGD</sequence>
<evidence type="ECO:0000256" key="1">
    <source>
        <dbReference type="SAM" id="MobiDB-lite"/>
    </source>
</evidence>
<accession>A0A6A6TCV4</accession>
<reference evidence="2" key="1">
    <citation type="journal article" date="2020" name="Stud. Mycol.">
        <title>101 Dothideomycetes genomes: a test case for predicting lifestyles and emergence of pathogens.</title>
        <authorList>
            <person name="Haridas S."/>
            <person name="Albert R."/>
            <person name="Binder M."/>
            <person name="Bloem J."/>
            <person name="Labutti K."/>
            <person name="Salamov A."/>
            <person name="Andreopoulos B."/>
            <person name="Baker S."/>
            <person name="Barry K."/>
            <person name="Bills G."/>
            <person name="Bluhm B."/>
            <person name="Cannon C."/>
            <person name="Castanera R."/>
            <person name="Culley D."/>
            <person name="Daum C."/>
            <person name="Ezra D."/>
            <person name="Gonzalez J."/>
            <person name="Henrissat B."/>
            <person name="Kuo A."/>
            <person name="Liang C."/>
            <person name="Lipzen A."/>
            <person name="Lutzoni F."/>
            <person name="Magnuson J."/>
            <person name="Mondo S."/>
            <person name="Nolan M."/>
            <person name="Ohm R."/>
            <person name="Pangilinan J."/>
            <person name="Park H.-J."/>
            <person name="Ramirez L."/>
            <person name="Alfaro M."/>
            <person name="Sun H."/>
            <person name="Tritt A."/>
            <person name="Yoshinaga Y."/>
            <person name="Zwiers L.-H."/>
            <person name="Turgeon B."/>
            <person name="Goodwin S."/>
            <person name="Spatafora J."/>
            <person name="Crous P."/>
            <person name="Grigoriev I."/>
        </authorList>
    </citation>
    <scope>NUCLEOTIDE SEQUENCE</scope>
    <source>
        <strain evidence="2">CBS 122681</strain>
    </source>
</reference>